<proteinExistence type="predicted"/>
<gene>
    <name evidence="2" type="ORF">C0J27_02465</name>
</gene>
<evidence type="ECO:0000259" key="1">
    <source>
        <dbReference type="Pfam" id="PF21018"/>
    </source>
</evidence>
<feature type="domain" description="TypA/BipA C-terminal" evidence="1">
    <location>
        <begin position="1"/>
        <end position="48"/>
    </location>
</feature>
<evidence type="ECO:0000313" key="2">
    <source>
        <dbReference type="EMBL" id="AXK60598.1"/>
    </source>
</evidence>
<reference evidence="2 3" key="1">
    <citation type="submission" date="2017-12" db="EMBL/GenBank/DDBJ databases">
        <title>Chromulinavorax destructans is a abundant pathogen of dominant heterotrophic picoflagllates.</title>
        <authorList>
            <person name="Deeg C.M."/>
            <person name="Zimmer M."/>
            <person name="Suttle C.A."/>
        </authorList>
    </citation>
    <scope>NUCLEOTIDE SEQUENCE [LARGE SCALE GENOMIC DNA]</scope>
    <source>
        <strain evidence="2 3">SeV1</strain>
    </source>
</reference>
<dbReference type="EMBL" id="CP025544">
    <property type="protein sequence ID" value="AXK60598.1"/>
    <property type="molecule type" value="Genomic_DNA"/>
</dbReference>
<accession>A0A345ZBD1</accession>
<dbReference type="Proteomes" id="UP000254834">
    <property type="component" value="Chromosome"/>
</dbReference>
<dbReference type="AlphaFoldDB" id="A0A345ZBD1"/>
<evidence type="ECO:0000313" key="3">
    <source>
        <dbReference type="Proteomes" id="UP000254834"/>
    </source>
</evidence>
<dbReference type="InterPro" id="IPR048876">
    <property type="entry name" value="BipA_C"/>
</dbReference>
<name>A0A345ZBD1_9BACT</name>
<keyword evidence="3" id="KW-1185">Reference proteome</keyword>
<dbReference type="Pfam" id="PF21018">
    <property type="entry name" value="BipA_C"/>
    <property type="match status" value="1"/>
</dbReference>
<protein>
    <recommendedName>
        <fullName evidence="1">TypA/BipA C-terminal domain-containing protein</fullName>
    </recommendedName>
</protein>
<dbReference type="KEGG" id="cdes:C0J27_02465"/>
<dbReference type="OrthoDB" id="9802948at2"/>
<sequence length="59" mass="6768">MRASGSNDSTALQPHLQMTLEQCLSFIMDDELIEFTPKSIRLRKMILNEGERKRSGKKS</sequence>
<dbReference type="Gene3D" id="3.30.70.870">
    <property type="entry name" value="Elongation Factor G (Translational Gtpase), domain 3"/>
    <property type="match status" value="1"/>
</dbReference>
<organism evidence="2 3">
    <name type="scientific">Candidatus Chromulinivorax destructor</name>
    <dbReference type="NCBI Taxonomy" id="2066483"/>
    <lineage>
        <taxon>Bacteria</taxon>
        <taxon>Candidatus Babelota</taxon>
        <taxon>Candidatus Babeliae</taxon>
        <taxon>Candidatus Babeliales</taxon>
        <taxon>Candidatus Chromulinivoraceae</taxon>
        <taxon>Candidatus Chromulinivorax</taxon>
    </lineage>
</organism>